<keyword evidence="2" id="KW-1185">Reference proteome</keyword>
<protein>
    <submittedName>
        <fullName evidence="1">Uncharacterized protein</fullName>
    </submittedName>
</protein>
<organism evidence="1 2">
    <name type="scientific">Pagothenia borchgrevinki</name>
    <name type="common">Bald rockcod</name>
    <name type="synonym">Trematomus borchgrevinki</name>
    <dbReference type="NCBI Taxonomy" id="8213"/>
    <lineage>
        <taxon>Eukaryota</taxon>
        <taxon>Metazoa</taxon>
        <taxon>Chordata</taxon>
        <taxon>Craniata</taxon>
        <taxon>Vertebrata</taxon>
        <taxon>Euteleostomi</taxon>
        <taxon>Actinopterygii</taxon>
        <taxon>Neopterygii</taxon>
        <taxon>Teleostei</taxon>
        <taxon>Neoteleostei</taxon>
        <taxon>Acanthomorphata</taxon>
        <taxon>Eupercaria</taxon>
        <taxon>Perciformes</taxon>
        <taxon>Notothenioidei</taxon>
        <taxon>Nototheniidae</taxon>
        <taxon>Pagothenia</taxon>
    </lineage>
</organism>
<proteinExistence type="predicted"/>
<dbReference type="Proteomes" id="UP001619887">
    <property type="component" value="Unassembled WGS sequence"/>
</dbReference>
<accession>A0ABD2GA86</accession>
<evidence type="ECO:0000313" key="1">
    <source>
        <dbReference type="EMBL" id="KAL3050812.1"/>
    </source>
</evidence>
<evidence type="ECO:0000313" key="2">
    <source>
        <dbReference type="Proteomes" id="UP001619887"/>
    </source>
</evidence>
<gene>
    <name evidence="1" type="ORF">OYC64_001140</name>
</gene>
<sequence length="97" mass="10685">MRYDHARWEEQAAAVGMGGVASEDFESAPNDYYTLRLRALSDGVFLDVVFLPLSPPGDLIDMAAQLSNQRLMCVLEACHLGGASTELVLSRAYRLNH</sequence>
<dbReference type="EMBL" id="JBIYXZ010002080">
    <property type="protein sequence ID" value="KAL3050812.1"/>
    <property type="molecule type" value="Genomic_DNA"/>
</dbReference>
<name>A0ABD2GA86_PAGBO</name>
<comment type="caution">
    <text evidence="1">The sequence shown here is derived from an EMBL/GenBank/DDBJ whole genome shotgun (WGS) entry which is preliminary data.</text>
</comment>
<reference evidence="1 2" key="1">
    <citation type="journal article" date="2022" name="G3 (Bethesda)">
        <title>Evaluating Illumina-, Nanopore-, and PacBio-based genome assembly strategies with the bald notothen, Trematomus borchgrevinki.</title>
        <authorList>
            <person name="Rayamajhi N."/>
            <person name="Cheng C.C."/>
            <person name="Catchen J.M."/>
        </authorList>
    </citation>
    <scope>NUCLEOTIDE SEQUENCE [LARGE SCALE GENOMIC DNA]</scope>
    <source>
        <strain evidence="1">AGRC-2024</strain>
    </source>
</reference>
<dbReference type="AlphaFoldDB" id="A0ABD2GA86"/>
<reference evidence="1 2" key="2">
    <citation type="journal article" date="2024" name="G3 (Bethesda)">
        <title>The genome of the cryopelagic Antarctic bald notothen, Trematomus borchgrevinki.</title>
        <authorList>
            <person name="Rayamajhi N."/>
            <person name="Rivera-Colon A.G."/>
            <person name="Minhas B.F."/>
            <person name="Cheng C.C."/>
            <person name="Catchen J.M."/>
        </authorList>
    </citation>
    <scope>NUCLEOTIDE SEQUENCE [LARGE SCALE GENOMIC DNA]</scope>
    <source>
        <strain evidence="1">AGRC-2024</strain>
    </source>
</reference>